<dbReference type="EMBL" id="CP092886">
    <property type="protein sequence ID" value="UYV83848.1"/>
    <property type="molecule type" value="Genomic_DNA"/>
</dbReference>
<evidence type="ECO:0000256" key="2">
    <source>
        <dbReference type="SAM" id="Phobius"/>
    </source>
</evidence>
<gene>
    <name evidence="4" type="ORF">LAZ67_X000403</name>
</gene>
<dbReference type="Proteomes" id="UP001235939">
    <property type="component" value="Chromosome X"/>
</dbReference>
<evidence type="ECO:0000313" key="5">
    <source>
        <dbReference type="Proteomes" id="UP001235939"/>
    </source>
</evidence>
<feature type="domain" description="Enhancer of polycomb C-terminal" evidence="3">
    <location>
        <begin position="552"/>
        <end position="622"/>
    </location>
</feature>
<keyword evidence="2" id="KW-1133">Transmembrane helix</keyword>
<organism evidence="4 5">
    <name type="scientific">Cordylochernes scorpioides</name>
    <dbReference type="NCBI Taxonomy" id="51811"/>
    <lineage>
        <taxon>Eukaryota</taxon>
        <taxon>Metazoa</taxon>
        <taxon>Ecdysozoa</taxon>
        <taxon>Arthropoda</taxon>
        <taxon>Chelicerata</taxon>
        <taxon>Arachnida</taxon>
        <taxon>Pseudoscorpiones</taxon>
        <taxon>Cheliferoidea</taxon>
        <taxon>Chernetidae</taxon>
        <taxon>Cordylochernes</taxon>
    </lineage>
</organism>
<keyword evidence="2" id="KW-0472">Membrane</keyword>
<dbReference type="InterPro" id="IPR024943">
    <property type="entry name" value="Enhancer_polycomb"/>
</dbReference>
<name>A0ABY6LVL2_9ARAC</name>
<feature type="region of interest" description="Disordered" evidence="1">
    <location>
        <begin position="623"/>
        <end position="645"/>
    </location>
</feature>
<sequence>MGKKKTFVLNREGRIVSSRFAPTEFGSSLRLALTKGFSIDIEEYALDRPMMESIGWENATTTKKNDLLGRTFAMDQDIPDYDMDSDDEQWFDEQSKKINITAYKFEDIMDRLEKSSGQQTYNLFLCVIQVITLREAKLLIKEDDDLIIAVYDYWLNKRLKTVCIKLMLCFQWYLMRNFILLQQQPLIPQVKTERRDGSTSNNPYVAFRRRSERMQTRKNRKNDETSYEKMLKLKRDLHNASTLFEMVKQREKTKRQHLHLSIEIFEKRLVKKYIESDIIIEIIFITVILFRYHCGDFNGQMLAEVMVLKTQHQVAPPLPVRITKHPVVNKQEKIRHVKPEKAIITVKKKRDYTKRKPKPTHTYTQVQANLAHLQSTSSTLYEMLTSNENVPQRKTTFIDLDDNDPDGKFAFKRKPNCSYLAVSVISYMYIYIMFNNYFFQPQKNESWDHMYQGSEYRKLRYNLLTLSKNPPNTIGFARRRMGRGGRIHFDRAYTPIDEEYCWNDIIYSNDQSSQDNSFLKEIKTEWANFKPQCPPFCAKSEMETITSLTDLESFQIHQEELFEMQRKQLECLKQKEIGINPASSHISKSSFASASHSNLPATLDSASVQFAVSALRTSSEVATTSPCASKKTAPVAKAMIGPKRQ</sequence>
<reference evidence="4 5" key="1">
    <citation type="submission" date="2022-03" db="EMBL/GenBank/DDBJ databases">
        <title>A chromosomal length assembly of Cordylochernes scorpioides.</title>
        <authorList>
            <person name="Zeh D."/>
            <person name="Zeh J."/>
        </authorList>
    </citation>
    <scope>NUCLEOTIDE SEQUENCE [LARGE SCALE GENOMIC DNA]</scope>
    <source>
        <strain evidence="4">IN4F17</strain>
        <tissue evidence="4">Whole Body</tissue>
    </source>
</reference>
<feature type="transmembrane region" description="Helical" evidence="2">
    <location>
        <begin position="419"/>
        <end position="439"/>
    </location>
</feature>
<protein>
    <submittedName>
        <fullName evidence="4">EPC1</fullName>
    </submittedName>
</protein>
<dbReference type="PANTHER" id="PTHR14898">
    <property type="entry name" value="ENHANCER OF POLYCOMB"/>
    <property type="match status" value="1"/>
</dbReference>
<accession>A0ABY6LVL2</accession>
<feature type="non-terminal residue" evidence="4">
    <location>
        <position position="1"/>
    </location>
</feature>
<dbReference type="InterPro" id="IPR009607">
    <property type="entry name" value="Enhancer_polycomb_C"/>
</dbReference>
<proteinExistence type="predicted"/>
<keyword evidence="2" id="KW-0812">Transmembrane</keyword>
<dbReference type="Pfam" id="PF06752">
    <property type="entry name" value="E_Pc_C"/>
    <property type="match status" value="1"/>
</dbReference>
<evidence type="ECO:0000259" key="3">
    <source>
        <dbReference type="Pfam" id="PF06752"/>
    </source>
</evidence>
<evidence type="ECO:0000313" key="4">
    <source>
        <dbReference type="EMBL" id="UYV83848.1"/>
    </source>
</evidence>
<evidence type="ECO:0000256" key="1">
    <source>
        <dbReference type="SAM" id="MobiDB-lite"/>
    </source>
</evidence>
<keyword evidence="5" id="KW-1185">Reference proteome</keyword>